<feature type="signal peptide" evidence="12">
    <location>
        <begin position="1"/>
        <end position="17"/>
    </location>
</feature>
<feature type="transmembrane region" description="Helical" evidence="11">
    <location>
        <begin position="652"/>
        <end position="671"/>
    </location>
</feature>
<keyword evidence="3" id="KW-0433">Leucine-rich repeat</keyword>
<keyword evidence="8 11" id="KW-0472">Membrane</keyword>
<evidence type="ECO:0000256" key="12">
    <source>
        <dbReference type="SAM" id="SignalP"/>
    </source>
</evidence>
<evidence type="ECO:0000256" key="7">
    <source>
        <dbReference type="ARBA" id="ARBA00022989"/>
    </source>
</evidence>
<keyword evidence="9" id="KW-0675">Receptor</keyword>
<dbReference type="InterPro" id="IPR001611">
    <property type="entry name" value="Leu-rich_rpt"/>
</dbReference>
<dbReference type="Pfam" id="PF13855">
    <property type="entry name" value="LRR_8"/>
    <property type="match status" value="2"/>
</dbReference>
<dbReference type="PANTHER" id="PTHR24365">
    <property type="entry name" value="TOLL-LIKE RECEPTOR"/>
    <property type="match status" value="1"/>
</dbReference>
<dbReference type="InterPro" id="IPR032675">
    <property type="entry name" value="LRR_dom_sf"/>
</dbReference>
<evidence type="ECO:0000256" key="4">
    <source>
        <dbReference type="ARBA" id="ARBA00022692"/>
    </source>
</evidence>
<dbReference type="PANTHER" id="PTHR24365:SF541">
    <property type="entry name" value="PROTEIN TOLL-RELATED"/>
    <property type="match status" value="1"/>
</dbReference>
<dbReference type="PIRSF" id="PIRSF037595">
    <property type="entry name" value="Toll-like_receptor"/>
    <property type="match status" value="1"/>
</dbReference>
<evidence type="ECO:0000256" key="3">
    <source>
        <dbReference type="ARBA" id="ARBA00022614"/>
    </source>
</evidence>
<protein>
    <recommendedName>
        <fullName evidence="13">TIR domain-containing protein</fullName>
    </recommendedName>
</protein>
<dbReference type="EMBL" id="JBDJPC010000014">
    <property type="protein sequence ID" value="KAL1488362.1"/>
    <property type="molecule type" value="Genomic_DNA"/>
</dbReference>
<dbReference type="PROSITE" id="PS50104">
    <property type="entry name" value="TIR"/>
    <property type="match status" value="1"/>
</dbReference>
<evidence type="ECO:0000256" key="10">
    <source>
        <dbReference type="ARBA" id="ARBA00023180"/>
    </source>
</evidence>
<gene>
    <name evidence="14" type="ORF">ABEB36_014839</name>
</gene>
<comment type="similarity">
    <text evidence="2">Belongs to the Toll-like receptor family.</text>
</comment>
<keyword evidence="6" id="KW-0677">Repeat</keyword>
<keyword evidence="5 12" id="KW-0732">Signal</keyword>
<dbReference type="InterPro" id="IPR000157">
    <property type="entry name" value="TIR_dom"/>
</dbReference>
<dbReference type="InterPro" id="IPR035897">
    <property type="entry name" value="Toll_tir_struct_dom_sf"/>
</dbReference>
<dbReference type="Gene3D" id="3.40.50.10140">
    <property type="entry name" value="Toll/interleukin-1 receptor homology (TIR) domain"/>
    <property type="match status" value="1"/>
</dbReference>
<evidence type="ECO:0000256" key="2">
    <source>
        <dbReference type="ARBA" id="ARBA00009634"/>
    </source>
</evidence>
<dbReference type="SUPFAM" id="SSF52058">
    <property type="entry name" value="L domain-like"/>
    <property type="match status" value="1"/>
</dbReference>
<organism evidence="14 15">
    <name type="scientific">Hypothenemus hampei</name>
    <name type="common">Coffee berry borer</name>
    <dbReference type="NCBI Taxonomy" id="57062"/>
    <lineage>
        <taxon>Eukaryota</taxon>
        <taxon>Metazoa</taxon>
        <taxon>Ecdysozoa</taxon>
        <taxon>Arthropoda</taxon>
        <taxon>Hexapoda</taxon>
        <taxon>Insecta</taxon>
        <taxon>Pterygota</taxon>
        <taxon>Neoptera</taxon>
        <taxon>Endopterygota</taxon>
        <taxon>Coleoptera</taxon>
        <taxon>Polyphaga</taxon>
        <taxon>Cucujiformia</taxon>
        <taxon>Curculionidae</taxon>
        <taxon>Scolytinae</taxon>
        <taxon>Hypothenemus</taxon>
    </lineage>
</organism>
<evidence type="ECO:0000256" key="5">
    <source>
        <dbReference type="ARBA" id="ARBA00022729"/>
    </source>
</evidence>
<sequence length="841" mass="98925">MTIWEWIFIIIMAKVHLACINNDFCCAKQNKTNRFSATCSFKGNKLTFIINGHALFMEIFCRTKLNQEVLHFPKFEEDLERIKKLSIMECGSYAPSLLTKVLLRDLTELSLISVKETVTITNETLKDFKNLNRLKIEYSQGHIAKNFMKNNPKLTALTLNHMNLDNIDSMFSTAKELRFLELSVNNITYLSGNSFNNLSNLEMLLLDFNNIQYLNSYMFKDLKNLRILDLHHNYIQNIAQTIDLANNKLAQLNALTFEHNPSLEKLNLRYNELKELPENIFQYCKKLTLLRLGSNKLKELNEHLFINAPSLEQLEVDDNKLTSRSFPEELFKPLRSLKYLDLHLNQIANLNMNMFKNLNDLKLSLAMNEFMEYPDVSQVSLTEMDLSYNYITSLKISTVMNSRCPYKVALLKNKIIHIDFRFETPVESRNFSAFHIILDRNQTTLNCYNYGLIYYNKNESMKSLIEVYPKILQKADVYCPFPTFHCPKFCSCQLRLSYDELYVDCSARNLTEMPLPEIIRNLTNIELLKRIFMEKYALEVQLGQIKLYLNLSGNFLREINWIYSNVTLVDLTNNKVERIENNNIKKLNEIQETMFLLLKNNPWKCTCQAREFQKFMQTHYKKIDVTEVLCQDNHTLIINAILCPGPFYQWKIIQFTLIFLISLSITFALFYRNKIQIQAYLYSKNLCLWLLQQQDLDKNKTYDVFISYSDKDKEFVENILLLELENGSPSYKVCIHIRDWIPGEFISHQIATSVRNSKKTLMVLSKNFVDSVWGRIEFRTAHIEAIKNGDSKVLIVVYGDLEVNHLDDELKCYLRSNTYIKWGEKYFWKKLKYALLYTNVS</sequence>
<evidence type="ECO:0000313" key="14">
    <source>
        <dbReference type="EMBL" id="KAL1488362.1"/>
    </source>
</evidence>
<dbReference type="PROSITE" id="PS51450">
    <property type="entry name" value="LRR"/>
    <property type="match status" value="2"/>
</dbReference>
<dbReference type="SMART" id="SM00369">
    <property type="entry name" value="LRR_TYP"/>
    <property type="match status" value="7"/>
</dbReference>
<dbReference type="Proteomes" id="UP001566132">
    <property type="component" value="Unassembled WGS sequence"/>
</dbReference>
<dbReference type="InterPro" id="IPR003591">
    <property type="entry name" value="Leu-rich_rpt_typical-subtyp"/>
</dbReference>
<dbReference type="Gene3D" id="3.80.10.10">
    <property type="entry name" value="Ribonuclease Inhibitor"/>
    <property type="match status" value="3"/>
</dbReference>
<evidence type="ECO:0000259" key="13">
    <source>
        <dbReference type="PROSITE" id="PS50104"/>
    </source>
</evidence>
<name>A0ABD1E128_HYPHA</name>
<keyword evidence="10" id="KW-0325">Glycoprotein</keyword>
<accession>A0ABD1E128</accession>
<keyword evidence="7 11" id="KW-1133">Transmembrane helix</keyword>
<dbReference type="InterPro" id="IPR017241">
    <property type="entry name" value="Toll-like_receptor"/>
</dbReference>
<feature type="chain" id="PRO_5044868935" description="TIR domain-containing protein" evidence="12">
    <location>
        <begin position="18"/>
        <end position="841"/>
    </location>
</feature>
<proteinExistence type="inferred from homology"/>
<comment type="caution">
    <text evidence="14">The sequence shown here is derived from an EMBL/GenBank/DDBJ whole genome shotgun (WGS) entry which is preliminary data.</text>
</comment>
<evidence type="ECO:0000256" key="9">
    <source>
        <dbReference type="ARBA" id="ARBA00023170"/>
    </source>
</evidence>
<dbReference type="SUPFAM" id="SSF52200">
    <property type="entry name" value="Toll/Interleukin receptor TIR domain"/>
    <property type="match status" value="1"/>
</dbReference>
<evidence type="ECO:0000313" key="15">
    <source>
        <dbReference type="Proteomes" id="UP001566132"/>
    </source>
</evidence>
<reference evidence="14 15" key="1">
    <citation type="submission" date="2024-05" db="EMBL/GenBank/DDBJ databases">
        <title>Genetic variation in Jamaican populations of the coffee berry borer (Hypothenemus hampei).</title>
        <authorList>
            <person name="Errbii M."/>
            <person name="Myrie A."/>
        </authorList>
    </citation>
    <scope>NUCLEOTIDE SEQUENCE [LARGE SCALE GENOMIC DNA]</scope>
    <source>
        <strain evidence="14">JA-Hopewell-2020-01-JO</strain>
        <tissue evidence="14">Whole body</tissue>
    </source>
</reference>
<keyword evidence="15" id="KW-1185">Reference proteome</keyword>
<keyword evidence="4 11" id="KW-0812">Transmembrane</keyword>
<evidence type="ECO:0000256" key="6">
    <source>
        <dbReference type="ARBA" id="ARBA00022737"/>
    </source>
</evidence>
<evidence type="ECO:0000256" key="1">
    <source>
        <dbReference type="ARBA" id="ARBA00004479"/>
    </source>
</evidence>
<evidence type="ECO:0000256" key="11">
    <source>
        <dbReference type="SAM" id="Phobius"/>
    </source>
</evidence>
<dbReference type="GO" id="GO:0016020">
    <property type="term" value="C:membrane"/>
    <property type="evidence" value="ECO:0007669"/>
    <property type="project" value="UniProtKB-SubCell"/>
</dbReference>
<dbReference type="PRINTS" id="PR01537">
    <property type="entry name" value="INTRLKN1R1F"/>
</dbReference>
<comment type="subcellular location">
    <subcellularLocation>
        <location evidence="1">Membrane</location>
        <topology evidence="1">Single-pass type I membrane protein</topology>
    </subcellularLocation>
</comment>
<evidence type="ECO:0000256" key="8">
    <source>
        <dbReference type="ARBA" id="ARBA00023136"/>
    </source>
</evidence>
<dbReference type="SMART" id="SM00255">
    <property type="entry name" value="TIR"/>
    <property type="match status" value="1"/>
</dbReference>
<feature type="domain" description="TIR" evidence="13">
    <location>
        <begin position="700"/>
        <end position="835"/>
    </location>
</feature>
<dbReference type="AlphaFoldDB" id="A0ABD1E128"/>
<dbReference type="Pfam" id="PF13676">
    <property type="entry name" value="TIR_2"/>
    <property type="match status" value="1"/>
</dbReference>